<dbReference type="GO" id="GO:0016758">
    <property type="term" value="F:hexosyltransferase activity"/>
    <property type="evidence" value="ECO:0007669"/>
    <property type="project" value="UniProtKB-ARBA"/>
</dbReference>
<dbReference type="Proteomes" id="UP000236735">
    <property type="component" value="Unassembled WGS sequence"/>
</dbReference>
<gene>
    <name evidence="4" type="ORF">SAMN05216354_1818</name>
</gene>
<reference evidence="4 5" key="1">
    <citation type="submission" date="2016-10" db="EMBL/GenBank/DDBJ databases">
        <authorList>
            <person name="de Groot N.N."/>
        </authorList>
    </citation>
    <scope>NUCLEOTIDE SEQUENCE [LARGE SCALE GENOMIC DNA]</scope>
    <source>
        <strain evidence="4 5">AR32</strain>
    </source>
</reference>
<name>A0A1H5V8X0_XYLRU</name>
<dbReference type="PANTHER" id="PTHR22916">
    <property type="entry name" value="GLYCOSYLTRANSFERASE"/>
    <property type="match status" value="1"/>
</dbReference>
<keyword evidence="1" id="KW-0328">Glycosyltransferase</keyword>
<proteinExistence type="predicted"/>
<evidence type="ECO:0000313" key="5">
    <source>
        <dbReference type="Proteomes" id="UP000236735"/>
    </source>
</evidence>
<evidence type="ECO:0000256" key="2">
    <source>
        <dbReference type="ARBA" id="ARBA00022679"/>
    </source>
</evidence>
<evidence type="ECO:0000313" key="4">
    <source>
        <dbReference type="EMBL" id="SEF83789.1"/>
    </source>
</evidence>
<dbReference type="Pfam" id="PF00535">
    <property type="entry name" value="Glycos_transf_2"/>
    <property type="match status" value="1"/>
</dbReference>
<dbReference type="InterPro" id="IPR029044">
    <property type="entry name" value="Nucleotide-diphossugar_trans"/>
</dbReference>
<evidence type="ECO:0000259" key="3">
    <source>
        <dbReference type="Pfam" id="PF00535"/>
    </source>
</evidence>
<dbReference type="CDD" id="cd00761">
    <property type="entry name" value="Glyco_tranf_GTA_type"/>
    <property type="match status" value="1"/>
</dbReference>
<dbReference type="PANTHER" id="PTHR22916:SF51">
    <property type="entry name" value="GLYCOSYLTRANSFERASE EPSH-RELATED"/>
    <property type="match status" value="1"/>
</dbReference>
<feature type="domain" description="Glycosyltransferase 2-like" evidence="3">
    <location>
        <begin position="11"/>
        <end position="141"/>
    </location>
</feature>
<organism evidence="4 5">
    <name type="scientific">Xylanibacter ruminicola</name>
    <name type="common">Prevotella ruminicola</name>
    <dbReference type="NCBI Taxonomy" id="839"/>
    <lineage>
        <taxon>Bacteria</taxon>
        <taxon>Pseudomonadati</taxon>
        <taxon>Bacteroidota</taxon>
        <taxon>Bacteroidia</taxon>
        <taxon>Bacteroidales</taxon>
        <taxon>Prevotellaceae</taxon>
        <taxon>Xylanibacter</taxon>
    </lineage>
</organism>
<dbReference type="EMBL" id="FNUV01000004">
    <property type="protein sequence ID" value="SEF83789.1"/>
    <property type="molecule type" value="Genomic_DNA"/>
</dbReference>
<dbReference type="RefSeq" id="WP_103915748.1">
    <property type="nucleotide sequence ID" value="NZ_FNUV01000004.1"/>
</dbReference>
<accession>A0A1H5V8X0</accession>
<sequence>MREGKKNIMVSVVVPVYKVSAYIERCMASVMRQTYDCFECILVDDATPDDSIEKCKALIEQYDGPINFRIVSHERNKGLSAARNTGTRIAMGDYILYVDSDDEISSDCIEKLAAPVERDNTIDLVVGNVEERSEGSRGAVSMPKKHEQADLRTNDEVREYYYVKKNIETTAWNKLIKKDMITRFSLFFNENLYWEDAPWMFYVMQHVSHAYLINDVTYIYHRHPGSITTSLDTKRMLVYKGHIYEEITNHFSKVDSKREARFYIRGFCLNYIESPESRLYAQAARKFKKELSFRHDLHNRSLLLATTMMRKTWPGRQLFHYIVRFALNTR</sequence>
<protein>
    <submittedName>
        <fullName evidence="4">Glycosyltransferase, GT2 family</fullName>
    </submittedName>
</protein>
<keyword evidence="2 4" id="KW-0808">Transferase</keyword>
<dbReference type="InterPro" id="IPR001173">
    <property type="entry name" value="Glyco_trans_2-like"/>
</dbReference>
<dbReference type="Gene3D" id="3.90.550.10">
    <property type="entry name" value="Spore Coat Polysaccharide Biosynthesis Protein SpsA, Chain A"/>
    <property type="match status" value="1"/>
</dbReference>
<dbReference type="AlphaFoldDB" id="A0A1H5V8X0"/>
<dbReference type="SUPFAM" id="SSF53448">
    <property type="entry name" value="Nucleotide-diphospho-sugar transferases"/>
    <property type="match status" value="1"/>
</dbReference>
<evidence type="ECO:0000256" key="1">
    <source>
        <dbReference type="ARBA" id="ARBA00022676"/>
    </source>
</evidence>